<dbReference type="EMBL" id="JAFIQS010000009">
    <property type="protein sequence ID" value="KAG5165936.1"/>
    <property type="molecule type" value="Genomic_DNA"/>
</dbReference>
<comment type="caution">
    <text evidence="1">The sequence shown here is derived from an EMBL/GenBank/DDBJ whole genome shotgun (WGS) entry which is preliminary data.</text>
</comment>
<organism evidence="1">
    <name type="scientific">Psilocybe cubensis</name>
    <name type="common">Psychedelic mushroom</name>
    <name type="synonym">Stropharia cubensis</name>
    <dbReference type="NCBI Taxonomy" id="181762"/>
    <lineage>
        <taxon>Eukaryota</taxon>
        <taxon>Fungi</taxon>
        <taxon>Dikarya</taxon>
        <taxon>Basidiomycota</taxon>
        <taxon>Agaricomycotina</taxon>
        <taxon>Agaricomycetes</taxon>
        <taxon>Agaricomycetidae</taxon>
        <taxon>Agaricales</taxon>
        <taxon>Agaricineae</taxon>
        <taxon>Strophariaceae</taxon>
        <taxon>Psilocybe</taxon>
    </lineage>
</organism>
<protein>
    <submittedName>
        <fullName evidence="1">Uncharacterized protein</fullName>
    </submittedName>
</protein>
<sequence>MPAVFALINDQQCNASSALPLPLPLSTTSSLELQLLVHFSAPTTFLNEQQSHCCSFCPPPPSPSTFVSLPPLLPAAAASIDDGIIISLAPASIFLNNQQLGCCFCFPAIRQQTKHAHSAKAAGFSLHCPLSPSSLTNQQLKPAARYAAALGCWSVHSAPASIDNQQCKLLVCVFTGPAFSTNLQLTLLVLRRLHPCILLLCWSPAAPTSLTKPATQSC</sequence>
<accession>A0A8H8CHR3</accession>
<name>A0A8H8CHR3_PSICU</name>
<proteinExistence type="predicted"/>
<dbReference type="AlphaFoldDB" id="A0A8H8CHR3"/>
<reference evidence="1" key="1">
    <citation type="submission" date="2021-02" db="EMBL/GenBank/DDBJ databases">
        <title>Psilocybe cubensis genome.</title>
        <authorList>
            <person name="Mckernan K.J."/>
            <person name="Crawford S."/>
            <person name="Trippe A."/>
            <person name="Kane L.T."/>
            <person name="Mclaughlin S."/>
        </authorList>
    </citation>
    <scope>NUCLEOTIDE SEQUENCE [LARGE SCALE GENOMIC DNA]</scope>
    <source>
        <strain evidence="1">MGC-MH-2018</strain>
    </source>
</reference>
<evidence type="ECO:0000313" key="1">
    <source>
        <dbReference type="EMBL" id="KAG5165936.1"/>
    </source>
</evidence>
<gene>
    <name evidence="1" type="ORF">JR316_009523</name>
</gene>